<dbReference type="GO" id="GO:0008010">
    <property type="term" value="F:structural constituent of chitin-based larval cuticle"/>
    <property type="evidence" value="ECO:0007669"/>
    <property type="project" value="TreeGrafter"/>
</dbReference>
<dbReference type="InterPro" id="IPR000618">
    <property type="entry name" value="Insect_cuticle"/>
</dbReference>
<evidence type="ECO:0000313" key="4">
    <source>
        <dbReference type="EMBL" id="CAD7202644.1"/>
    </source>
</evidence>
<dbReference type="EMBL" id="OA569631">
    <property type="protein sequence ID" value="CAD7202644.1"/>
    <property type="molecule type" value="Genomic_DNA"/>
</dbReference>
<accession>A0A7R8ZAL6</accession>
<dbReference type="PROSITE" id="PS51155">
    <property type="entry name" value="CHIT_BIND_RR_2"/>
    <property type="match status" value="1"/>
</dbReference>
<feature type="region of interest" description="Disordered" evidence="3">
    <location>
        <begin position="1"/>
        <end position="28"/>
    </location>
</feature>
<proteinExistence type="predicted"/>
<dbReference type="AlphaFoldDB" id="A0A7R8ZAL6"/>
<dbReference type="InterPro" id="IPR031311">
    <property type="entry name" value="CHIT_BIND_RR_consensus"/>
</dbReference>
<evidence type="ECO:0008006" key="5">
    <source>
        <dbReference type="Google" id="ProtNLM"/>
    </source>
</evidence>
<feature type="compositionally biased region" description="Basic and acidic residues" evidence="3">
    <location>
        <begin position="1"/>
        <end position="27"/>
    </location>
</feature>
<evidence type="ECO:0000256" key="3">
    <source>
        <dbReference type="SAM" id="MobiDB-lite"/>
    </source>
</evidence>
<evidence type="ECO:0000256" key="1">
    <source>
        <dbReference type="ARBA" id="ARBA00022460"/>
    </source>
</evidence>
<reference evidence="4" key="1">
    <citation type="submission" date="2020-11" db="EMBL/GenBank/DDBJ databases">
        <authorList>
            <person name="Tran Van P."/>
        </authorList>
    </citation>
    <scope>NUCLEOTIDE SEQUENCE</scope>
</reference>
<dbReference type="Pfam" id="PF00379">
    <property type="entry name" value="Chitin_bind_4"/>
    <property type="match status" value="1"/>
</dbReference>
<organism evidence="4">
    <name type="scientific">Timema douglasi</name>
    <name type="common">Walking stick</name>
    <dbReference type="NCBI Taxonomy" id="61478"/>
    <lineage>
        <taxon>Eukaryota</taxon>
        <taxon>Metazoa</taxon>
        <taxon>Ecdysozoa</taxon>
        <taxon>Arthropoda</taxon>
        <taxon>Hexapoda</taxon>
        <taxon>Insecta</taxon>
        <taxon>Pterygota</taxon>
        <taxon>Neoptera</taxon>
        <taxon>Polyneoptera</taxon>
        <taxon>Phasmatodea</taxon>
        <taxon>Timematodea</taxon>
        <taxon>Timematoidea</taxon>
        <taxon>Timematidae</taxon>
        <taxon>Timema</taxon>
    </lineage>
</organism>
<dbReference type="PROSITE" id="PS00233">
    <property type="entry name" value="CHIT_BIND_RR_1"/>
    <property type="match status" value="1"/>
</dbReference>
<sequence>MLRERERERERGVRGGQHPEDGAEDKSGVLVKLPTLEGATNLATPMTMPYPVLGQGHLVHSCLARKPVFPPHPARHTVVLVSAVACALAKPGLVGSPLGYNGLAYGALGGYGAYGHGLGLGLGGIAPYGAGPLAYSGLASPIAYSGLASPVAYSGLSAPVAYAAAAPAVAVGVRTQYHAQDELGQASYGHAEPFQTHNAVQDAHGNKIGSYSYVAPDGQVIKTDYVADGAGYRVASNALPVGPSVLPAPVHDTPEVVAARAAHLAEVAAVHSRSKRGIALGHLPASTGPLAVAAPLAVVPAISSYSSVVAGPVVSPYSSINAYGVPALSHYSAYAAPAVRAATLTTVVNNPGHAVSYRVD</sequence>
<protein>
    <recommendedName>
        <fullName evidence="5">Cuticle protein 7</fullName>
    </recommendedName>
</protein>
<evidence type="ECO:0000256" key="2">
    <source>
        <dbReference type="PROSITE-ProRule" id="PRU00497"/>
    </source>
</evidence>
<dbReference type="GO" id="GO:0062129">
    <property type="term" value="C:chitin-based extracellular matrix"/>
    <property type="evidence" value="ECO:0007669"/>
    <property type="project" value="TreeGrafter"/>
</dbReference>
<name>A0A7R8ZAL6_TIMDO</name>
<dbReference type="PANTHER" id="PTHR10380">
    <property type="entry name" value="CUTICLE PROTEIN"/>
    <property type="match status" value="1"/>
</dbReference>
<dbReference type="InterPro" id="IPR050468">
    <property type="entry name" value="Cuticle_Struct_Prot"/>
</dbReference>
<gene>
    <name evidence="4" type="ORF">TDIB3V08_LOCUS8826</name>
</gene>
<keyword evidence="1 2" id="KW-0193">Cuticle</keyword>
<dbReference type="PANTHER" id="PTHR10380:SF196">
    <property type="entry name" value="CUTICULAR PROTEIN 72EA"/>
    <property type="match status" value="1"/>
</dbReference>